<evidence type="ECO:0008006" key="3">
    <source>
        <dbReference type="Google" id="ProtNLM"/>
    </source>
</evidence>
<protein>
    <recommendedName>
        <fullName evidence="3">Fringe</fullName>
    </recommendedName>
</protein>
<proteinExistence type="predicted"/>
<evidence type="ECO:0000313" key="1">
    <source>
        <dbReference type="EMBL" id="KAK9807685.1"/>
    </source>
</evidence>
<dbReference type="Proteomes" id="UP001489004">
    <property type="component" value="Unassembled WGS sequence"/>
</dbReference>
<dbReference type="InterPro" id="IPR006740">
    <property type="entry name" value="DUF604"/>
</dbReference>
<evidence type="ECO:0000313" key="2">
    <source>
        <dbReference type="Proteomes" id="UP001489004"/>
    </source>
</evidence>
<accession>A0AAW1PCX4</accession>
<gene>
    <name evidence="1" type="ORF">WJX72_006106</name>
</gene>
<reference evidence="1 2" key="1">
    <citation type="journal article" date="2024" name="Nat. Commun.">
        <title>Phylogenomics reveals the evolutionary origins of lichenization in chlorophyte algae.</title>
        <authorList>
            <person name="Puginier C."/>
            <person name="Libourel C."/>
            <person name="Otte J."/>
            <person name="Skaloud P."/>
            <person name="Haon M."/>
            <person name="Grisel S."/>
            <person name="Petersen M."/>
            <person name="Berrin J.G."/>
            <person name="Delaux P.M."/>
            <person name="Dal Grande F."/>
            <person name="Keller J."/>
        </authorList>
    </citation>
    <scope>NUCLEOTIDE SEQUENCE [LARGE SCALE GENOMIC DNA]</scope>
    <source>
        <strain evidence="1 2">SAG 2043</strain>
    </source>
</reference>
<organism evidence="1 2">
    <name type="scientific">[Myrmecia] bisecta</name>
    <dbReference type="NCBI Taxonomy" id="41462"/>
    <lineage>
        <taxon>Eukaryota</taxon>
        <taxon>Viridiplantae</taxon>
        <taxon>Chlorophyta</taxon>
        <taxon>core chlorophytes</taxon>
        <taxon>Trebouxiophyceae</taxon>
        <taxon>Trebouxiales</taxon>
        <taxon>Trebouxiaceae</taxon>
        <taxon>Myrmecia</taxon>
    </lineage>
</organism>
<keyword evidence="2" id="KW-1185">Reference proteome</keyword>
<dbReference type="PANTHER" id="PTHR10811">
    <property type="entry name" value="FRINGE-RELATED"/>
    <property type="match status" value="1"/>
</dbReference>
<dbReference type="Gene3D" id="3.90.550.50">
    <property type="match status" value="1"/>
</dbReference>
<dbReference type="EMBL" id="JALJOR010000012">
    <property type="protein sequence ID" value="KAK9807685.1"/>
    <property type="molecule type" value="Genomic_DNA"/>
</dbReference>
<dbReference type="AlphaFoldDB" id="A0AAW1PCX4"/>
<name>A0AAW1PCX4_9CHLO</name>
<sequence length="371" mass="41926">MFVHFRIKVSTKPAFPKDERNNTDWVNSGERGGYSQVMDVFREFPTVQWYVLGDDDTLFLPPNLNGLLAPKDPAQDWYIGQTSEIPGQVRRHGALAFGGGGIVLSQKTMFRLQDKFLDFVLRNRHMYGGDERIGRCLIDDLGVKLSFHQGFHQLDLQVYNKHGFDAPYLQWLEASGGVRTMSLHHLEGLAHAMPHNFSTEAMAHAAKNSPATFLRQSACDSKYFGAFAISHGFSVRFWPPTDSTVSREAELLDASKYEANRTPFARYIQAGSQRLYTRRGTSKQLLENSLQLVSKYSVMVPKWREVGGICENGNVIYAYDDEATMHSIQIQHPLPMDAQRLCCTDMKIHCHGDRARLDILMDVCSASNVAK</sequence>
<comment type="caution">
    <text evidence="1">The sequence shown here is derived from an EMBL/GenBank/DDBJ whole genome shotgun (WGS) entry which is preliminary data.</text>
</comment>
<dbReference type="Pfam" id="PF04646">
    <property type="entry name" value="DUF604"/>
    <property type="match status" value="1"/>
</dbReference>